<protein>
    <submittedName>
        <fullName evidence="1">Putative nucleic acid-binding protein</fullName>
    </submittedName>
</protein>
<sequence>MTYSSILSDNTAALALDTSVLINLHACRFGVEILTAIPNRIFVTHIVARELNHETSHRNGEEAFLQALAAARNITLVDLSDEEFEMFFELTSAASSLDDGEAATIAISRGRGLVPVIDERRGRRRAKEIIGIDPAWSLDLLSHPNTMASLGADCSVDALFLALRDGRMRIPPESAAEVVGIIGDDRARQCTCLPGYRHLFGEKTEHHRERDGADTFLNRATRS</sequence>
<dbReference type="Pfam" id="PF11848">
    <property type="entry name" value="DUF3368"/>
    <property type="match status" value="1"/>
</dbReference>
<keyword evidence="2" id="KW-1185">Reference proteome</keyword>
<organism evidence="1 2">
    <name type="scientific">Martelella radicis</name>
    <dbReference type="NCBI Taxonomy" id="1397476"/>
    <lineage>
        <taxon>Bacteria</taxon>
        <taxon>Pseudomonadati</taxon>
        <taxon>Pseudomonadota</taxon>
        <taxon>Alphaproteobacteria</taxon>
        <taxon>Hyphomicrobiales</taxon>
        <taxon>Aurantimonadaceae</taxon>
        <taxon>Martelella</taxon>
    </lineage>
</organism>
<accession>A0A7W6KP50</accession>
<dbReference type="EMBL" id="JACIDZ010000013">
    <property type="protein sequence ID" value="MBB4123634.1"/>
    <property type="molecule type" value="Genomic_DNA"/>
</dbReference>
<dbReference type="RefSeq" id="WP_183488912.1">
    <property type="nucleotide sequence ID" value="NZ_JACIDZ010000013.1"/>
</dbReference>
<dbReference type="InterPro" id="IPR021799">
    <property type="entry name" value="PIN-like_prokaryotic"/>
</dbReference>
<reference evidence="1 2" key="1">
    <citation type="submission" date="2020-08" db="EMBL/GenBank/DDBJ databases">
        <title>Genomic Encyclopedia of Type Strains, Phase IV (KMG-IV): sequencing the most valuable type-strain genomes for metagenomic binning, comparative biology and taxonomic classification.</title>
        <authorList>
            <person name="Goeker M."/>
        </authorList>
    </citation>
    <scope>NUCLEOTIDE SEQUENCE [LARGE SCALE GENOMIC DNA]</scope>
    <source>
        <strain evidence="1 2">DSM 28101</strain>
    </source>
</reference>
<evidence type="ECO:0000313" key="2">
    <source>
        <dbReference type="Proteomes" id="UP000530571"/>
    </source>
</evidence>
<evidence type="ECO:0000313" key="1">
    <source>
        <dbReference type="EMBL" id="MBB4123634.1"/>
    </source>
</evidence>
<comment type="caution">
    <text evidence="1">The sequence shown here is derived from an EMBL/GenBank/DDBJ whole genome shotgun (WGS) entry which is preliminary data.</text>
</comment>
<dbReference type="AlphaFoldDB" id="A0A7W6KP50"/>
<dbReference type="Proteomes" id="UP000530571">
    <property type="component" value="Unassembled WGS sequence"/>
</dbReference>
<name>A0A7W6KP50_9HYPH</name>
<gene>
    <name evidence="1" type="ORF">GGR30_003582</name>
</gene>
<proteinExistence type="predicted"/>